<organism evidence="2">
    <name type="scientific">Streptomyces globisporus</name>
    <dbReference type="NCBI Taxonomy" id="1908"/>
    <lineage>
        <taxon>Bacteria</taxon>
        <taxon>Bacillati</taxon>
        <taxon>Actinomycetota</taxon>
        <taxon>Actinomycetes</taxon>
        <taxon>Kitasatosporales</taxon>
        <taxon>Streptomycetaceae</taxon>
        <taxon>Streptomyces</taxon>
    </lineage>
</organism>
<feature type="compositionally biased region" description="Low complexity" evidence="1">
    <location>
        <begin position="144"/>
        <end position="158"/>
    </location>
</feature>
<gene>
    <name evidence="2" type="ORF">ID875_00505</name>
</gene>
<reference evidence="2" key="1">
    <citation type="journal article" date="2020" name="PLoS ONE">
        <title>Isolation and characterization of Streptomyces bacteriophages and Streptomyces strains encoding biosynthetic arsenals: Streptomyces strains and phages for antibiotic discovery.</title>
        <authorList>
            <person name="Montano E.T."/>
            <person name="Nideffer J.F."/>
            <person name="Brumage L."/>
            <person name="Erb M."/>
            <person name="Derman A.I."/>
            <person name="Davis J.P."/>
            <person name="Estrada E."/>
            <person name="Fu S."/>
            <person name="Le D."/>
            <person name="Vuppala A."/>
            <person name="Tran C."/>
            <person name="Luterstein E."/>
            <person name="Lakkaraju S."/>
            <person name="Panchagnula S."/>
            <person name="Ren C."/>
            <person name="Doan J."/>
            <person name="Tran S."/>
            <person name="Soriano J."/>
            <person name="Fujita Y."/>
            <person name="Gutala P."/>
            <person name="Fujii Q."/>
            <person name="Lee M."/>
            <person name="Bui A."/>
            <person name="Villarreal C."/>
            <person name="Shing S.R."/>
            <person name="Kim S."/>
            <person name="Freeman D."/>
            <person name="Racha V."/>
            <person name="Ho A."/>
            <person name="Kumar P."/>
            <person name="Falah K."/>
            <person name="Dawson T."/>
            <person name="Enustun E."/>
            <person name="Prichard A."/>
            <person name="Gomez A."/>
            <person name="Khanna K."/>
            <person name="Trigg S."/>
            <person name="Fernandez L."/>
            <person name="Pogliano K."/>
            <person name="Pogliano J."/>
        </authorList>
    </citation>
    <scope>NUCLEOTIDE SEQUENCE</scope>
    <source>
        <strain evidence="2">QF2</strain>
    </source>
</reference>
<evidence type="ECO:0000256" key="1">
    <source>
        <dbReference type="SAM" id="MobiDB-lite"/>
    </source>
</evidence>
<feature type="region of interest" description="Disordered" evidence="1">
    <location>
        <begin position="80"/>
        <end position="105"/>
    </location>
</feature>
<comment type="caution">
    <text evidence="2">The sequence shown here is derived from an EMBL/GenBank/DDBJ whole genome shotgun (WGS) entry which is preliminary data.</text>
</comment>
<accession>A0A927GLW9</accession>
<proteinExistence type="predicted"/>
<dbReference type="EMBL" id="JACWUS010000001">
    <property type="protein sequence ID" value="MBD2827314.1"/>
    <property type="molecule type" value="Genomic_DNA"/>
</dbReference>
<evidence type="ECO:0000313" key="2">
    <source>
        <dbReference type="EMBL" id="MBD2827314.1"/>
    </source>
</evidence>
<protein>
    <submittedName>
        <fullName evidence="2">Uncharacterized protein</fullName>
    </submittedName>
</protein>
<dbReference type="AlphaFoldDB" id="A0A927GLW9"/>
<feature type="region of interest" description="Disordered" evidence="1">
    <location>
        <begin position="138"/>
        <end position="158"/>
    </location>
</feature>
<sequence length="158" mass="15427">MAFLPVQLRPCAVPAGPVSRVSAASSGSSGPVNAPVAGGWAGAVGGRAGAVPAGAKKSGPAVARSQARGLWWSGAIVIPDSSRSTPADPAAESSRNCSATGSGGSACPFAVKYAPTAVRRSLQVSGVVTPLAARVCSRAQKPRSSASKAVASFSSRGP</sequence>
<name>A0A927GLW9_STRGL</name>